<protein>
    <submittedName>
        <fullName evidence="2">Uncharacterized protein</fullName>
    </submittedName>
</protein>
<reference evidence="3" key="2">
    <citation type="submission" date="2012-02" db="EMBL/GenBank/DDBJ databases">
        <title>Complete genome sequence of Blastococcus saxobsidens strain DD2.</title>
        <authorList>
            <person name="Genoscope."/>
        </authorList>
    </citation>
    <scope>NUCLEOTIDE SEQUENCE [LARGE SCALE GENOMIC DNA]</scope>
    <source>
        <strain evidence="3">DD2</strain>
    </source>
</reference>
<evidence type="ECO:0000313" key="3">
    <source>
        <dbReference type="Proteomes" id="UP000007517"/>
    </source>
</evidence>
<dbReference type="EMBL" id="FO117623">
    <property type="protein sequence ID" value="CCG04302.1"/>
    <property type="molecule type" value="Genomic_DNA"/>
</dbReference>
<accession>H6RSZ9</accession>
<feature type="compositionally biased region" description="Basic and acidic residues" evidence="1">
    <location>
        <begin position="23"/>
        <end position="32"/>
    </location>
</feature>
<dbReference type="STRING" id="1146883.BLASA_3435"/>
<keyword evidence="3" id="KW-1185">Reference proteome</keyword>
<gene>
    <name evidence="2" type="ordered locus">BLASA_3435</name>
</gene>
<dbReference type="HOGENOM" id="CLU_3388323_0_0_11"/>
<proteinExistence type="predicted"/>
<evidence type="ECO:0000313" key="2">
    <source>
        <dbReference type="EMBL" id="CCG04302.1"/>
    </source>
</evidence>
<dbReference type="KEGG" id="bsd:BLASA_3435"/>
<organism evidence="2 3">
    <name type="scientific">Blastococcus saxobsidens (strain DD2)</name>
    <dbReference type="NCBI Taxonomy" id="1146883"/>
    <lineage>
        <taxon>Bacteria</taxon>
        <taxon>Bacillati</taxon>
        <taxon>Actinomycetota</taxon>
        <taxon>Actinomycetes</taxon>
        <taxon>Geodermatophilales</taxon>
        <taxon>Geodermatophilaceae</taxon>
        <taxon>Blastococcus</taxon>
    </lineage>
</organism>
<name>H6RSZ9_BLASD</name>
<dbReference type="AlphaFoldDB" id="H6RSZ9"/>
<evidence type="ECO:0000256" key="1">
    <source>
        <dbReference type="SAM" id="MobiDB-lite"/>
    </source>
</evidence>
<feature type="region of interest" description="Disordered" evidence="1">
    <location>
        <begin position="1"/>
        <end position="32"/>
    </location>
</feature>
<reference evidence="2 3" key="1">
    <citation type="journal article" date="2012" name="J. Bacteriol.">
        <title>Genome Sequence of Blastococcus saxobsidens DD2, a Stone-Inhabiting Bacterium.</title>
        <authorList>
            <person name="Chouaia B."/>
            <person name="Crotti E."/>
            <person name="Brusetti L."/>
            <person name="Daffonchio D."/>
            <person name="Essoussi I."/>
            <person name="Nouioui I."/>
            <person name="Sbissi I."/>
            <person name="Ghodhbane-Gtari F."/>
            <person name="Gtari M."/>
            <person name="Vacherie B."/>
            <person name="Barbe V."/>
            <person name="Medigue C."/>
            <person name="Gury J."/>
            <person name="Pujic P."/>
            <person name="Normand P."/>
        </authorList>
    </citation>
    <scope>NUCLEOTIDE SEQUENCE [LARGE SCALE GENOMIC DNA]</scope>
    <source>
        <strain evidence="2 3">DD2</strain>
    </source>
</reference>
<sequence length="32" mass="3695">MRFGHSCNAPTGNSDPWPATPYSRRESRLYHC</sequence>
<dbReference type="Proteomes" id="UP000007517">
    <property type="component" value="Chromosome"/>
</dbReference>